<sequence length="59" mass="7020">MQKDKEDLQAEKDELLRRIAVLDTEIQNTPEKKELTEQGKEAIESFRKSNEQYRGKNRI</sequence>
<evidence type="ECO:0000313" key="3">
    <source>
        <dbReference type="Proteomes" id="UP000602759"/>
    </source>
</evidence>
<protein>
    <submittedName>
        <fullName evidence="2">Uncharacterized protein</fullName>
    </submittedName>
</protein>
<comment type="caution">
    <text evidence="2">The sequence shown here is derived from an EMBL/GenBank/DDBJ whole genome shotgun (WGS) entry which is preliminary data.</text>
</comment>
<dbReference type="Proteomes" id="UP000602759">
    <property type="component" value="Unassembled WGS sequence"/>
</dbReference>
<evidence type="ECO:0000313" key="2">
    <source>
        <dbReference type="EMBL" id="MBD1434852.1"/>
    </source>
</evidence>
<dbReference type="EMBL" id="JACOIK010000016">
    <property type="protein sequence ID" value="MBD1434852.1"/>
    <property type="molecule type" value="Genomic_DNA"/>
</dbReference>
<feature type="region of interest" description="Disordered" evidence="1">
    <location>
        <begin position="31"/>
        <end position="59"/>
    </location>
</feature>
<proteinExistence type="predicted"/>
<gene>
    <name evidence="2" type="ORF">H8B06_18660</name>
</gene>
<dbReference type="RefSeq" id="WP_190995715.1">
    <property type="nucleotide sequence ID" value="NZ_JACOIK010000016.1"/>
</dbReference>
<reference evidence="2 3" key="1">
    <citation type="submission" date="2020-08" db="EMBL/GenBank/DDBJ databases">
        <title>Sphingobacterium sp. DN00404 isolated from aquaculture water.</title>
        <authorList>
            <person name="Zhang M."/>
        </authorList>
    </citation>
    <scope>NUCLEOTIDE SEQUENCE [LARGE SCALE GENOMIC DNA]</scope>
    <source>
        <strain evidence="2 3">DN00404</strain>
    </source>
</reference>
<organism evidence="2 3">
    <name type="scientific">Sphingobacterium micropteri</name>
    <dbReference type="NCBI Taxonomy" id="2763501"/>
    <lineage>
        <taxon>Bacteria</taxon>
        <taxon>Pseudomonadati</taxon>
        <taxon>Bacteroidota</taxon>
        <taxon>Sphingobacteriia</taxon>
        <taxon>Sphingobacteriales</taxon>
        <taxon>Sphingobacteriaceae</taxon>
        <taxon>Sphingobacterium</taxon>
    </lineage>
</organism>
<name>A0ABR7YUC7_9SPHI</name>
<keyword evidence="3" id="KW-1185">Reference proteome</keyword>
<accession>A0ABR7YUC7</accession>
<evidence type="ECO:0000256" key="1">
    <source>
        <dbReference type="SAM" id="MobiDB-lite"/>
    </source>
</evidence>